<dbReference type="InterPro" id="IPR005829">
    <property type="entry name" value="Sugar_transporter_CS"/>
</dbReference>
<dbReference type="InterPro" id="IPR050814">
    <property type="entry name" value="Myo-inositol_Transporter"/>
</dbReference>
<evidence type="ECO:0000256" key="1">
    <source>
        <dbReference type="ARBA" id="ARBA00004651"/>
    </source>
</evidence>
<keyword evidence="6 8" id="KW-0472">Membrane</keyword>
<dbReference type="SUPFAM" id="SSF103473">
    <property type="entry name" value="MFS general substrate transporter"/>
    <property type="match status" value="1"/>
</dbReference>
<dbReference type="PROSITE" id="PS00217">
    <property type="entry name" value="SUGAR_TRANSPORT_2"/>
    <property type="match status" value="1"/>
</dbReference>
<evidence type="ECO:0000259" key="9">
    <source>
        <dbReference type="PROSITE" id="PS50850"/>
    </source>
</evidence>
<keyword evidence="11" id="KW-1185">Reference proteome</keyword>
<protein>
    <submittedName>
        <fullName evidence="10">MFS transporter</fullName>
    </submittedName>
</protein>
<dbReference type="PROSITE" id="PS00216">
    <property type="entry name" value="SUGAR_TRANSPORT_1"/>
    <property type="match status" value="1"/>
</dbReference>
<reference evidence="10" key="1">
    <citation type="submission" date="2021-01" db="EMBL/GenBank/DDBJ databases">
        <title>Whole genome shotgun sequence of Rugosimonospora africana NBRC 104875.</title>
        <authorList>
            <person name="Komaki H."/>
            <person name="Tamura T."/>
        </authorList>
    </citation>
    <scope>NUCLEOTIDE SEQUENCE</scope>
    <source>
        <strain evidence="10">NBRC 104875</strain>
    </source>
</reference>
<dbReference type="InterPro" id="IPR005828">
    <property type="entry name" value="MFS_sugar_transport-like"/>
</dbReference>
<accession>A0A8J3QRP8</accession>
<dbReference type="Pfam" id="PF00083">
    <property type="entry name" value="Sugar_tr"/>
    <property type="match status" value="1"/>
</dbReference>
<dbReference type="PROSITE" id="PS50850">
    <property type="entry name" value="MFS"/>
    <property type="match status" value="1"/>
</dbReference>
<feature type="transmembrane region" description="Helical" evidence="8">
    <location>
        <begin position="433"/>
        <end position="454"/>
    </location>
</feature>
<evidence type="ECO:0000256" key="5">
    <source>
        <dbReference type="ARBA" id="ARBA00022989"/>
    </source>
</evidence>
<sequence length="484" mass="51336">MSATTATGGPDVLEALDQRAPTRFYWSLTVLATIGGFLFGFDTSNIGSALNFVPYHLSGFALGYLVAGASLGAAAGALLAGPLTDRLGRKYLLIADALIYAVGALLSAFTPDAAVLLVARTLIGLAVGADSAIATAYIAEYAPRNKRGSLGMLQQWMITVGILVAYVIALVIFKAMPSHAASLDWRLVLGLGAVPAIIGLVLRTQMPESPRWLLRHGRYEEARKAVQVLGVQASAEDVERAARRLEESDQGRERAKFRAWTPGVRRALIVVCVFFAFQQITGINVPLYYGPHLLGPLFQGHDTSKVATTVAGVEVTAIMTVVNVAATYFAFRYIDRIGRRPLAIGGYIGMAVFGVVTAIGLGLFSGTPRIVVVMIGLCMFIASFAIGVGGTGWLIQGEVFPTAVRGQAAAIGATVDWVANFALIEAFPTWQSAIGLGWVMVCFAVLCVLAVGFVSRYLPETKGRSVEEITQLFQKQATTGAAVG</sequence>
<dbReference type="PRINTS" id="PR00171">
    <property type="entry name" value="SUGRTRNSPORT"/>
</dbReference>
<feature type="domain" description="Major facilitator superfamily (MFS) profile" evidence="9">
    <location>
        <begin position="28"/>
        <end position="462"/>
    </location>
</feature>
<feature type="transmembrane region" description="Helical" evidence="8">
    <location>
        <begin position="370"/>
        <end position="395"/>
    </location>
</feature>
<dbReference type="InterPro" id="IPR003663">
    <property type="entry name" value="Sugar/inositol_transpt"/>
</dbReference>
<feature type="transmembrane region" description="Helical" evidence="8">
    <location>
        <begin position="309"/>
        <end position="331"/>
    </location>
</feature>
<dbReference type="NCBIfam" id="TIGR00879">
    <property type="entry name" value="SP"/>
    <property type="match status" value="1"/>
</dbReference>
<evidence type="ECO:0000256" key="4">
    <source>
        <dbReference type="ARBA" id="ARBA00022692"/>
    </source>
</evidence>
<dbReference type="PANTHER" id="PTHR48020:SF12">
    <property type="entry name" value="PROTON MYO-INOSITOL COTRANSPORTER"/>
    <property type="match status" value="1"/>
</dbReference>
<dbReference type="EMBL" id="BONZ01000025">
    <property type="protein sequence ID" value="GIH14435.1"/>
    <property type="molecule type" value="Genomic_DNA"/>
</dbReference>
<feature type="transmembrane region" description="Helical" evidence="8">
    <location>
        <begin position="150"/>
        <end position="173"/>
    </location>
</feature>
<evidence type="ECO:0000313" key="10">
    <source>
        <dbReference type="EMBL" id="GIH14435.1"/>
    </source>
</evidence>
<dbReference type="GO" id="GO:0022857">
    <property type="term" value="F:transmembrane transporter activity"/>
    <property type="evidence" value="ECO:0007669"/>
    <property type="project" value="InterPro"/>
</dbReference>
<feature type="transmembrane region" description="Helical" evidence="8">
    <location>
        <begin position="91"/>
        <end position="109"/>
    </location>
</feature>
<evidence type="ECO:0000256" key="8">
    <source>
        <dbReference type="SAM" id="Phobius"/>
    </source>
</evidence>
<evidence type="ECO:0000256" key="6">
    <source>
        <dbReference type="ARBA" id="ARBA00023136"/>
    </source>
</evidence>
<dbReference type="InterPro" id="IPR036259">
    <property type="entry name" value="MFS_trans_sf"/>
</dbReference>
<dbReference type="AlphaFoldDB" id="A0A8J3QRP8"/>
<feature type="transmembrane region" description="Helical" evidence="8">
    <location>
        <begin position="343"/>
        <end position="364"/>
    </location>
</feature>
<dbReference type="Gene3D" id="1.20.1250.20">
    <property type="entry name" value="MFS general substrate transporter like domains"/>
    <property type="match status" value="2"/>
</dbReference>
<feature type="transmembrane region" description="Helical" evidence="8">
    <location>
        <begin position="115"/>
        <end position="138"/>
    </location>
</feature>
<evidence type="ECO:0000256" key="7">
    <source>
        <dbReference type="RuleBase" id="RU003346"/>
    </source>
</evidence>
<gene>
    <name evidence="10" type="ORF">Raf01_26070</name>
</gene>
<dbReference type="RefSeq" id="WP_203918105.1">
    <property type="nucleotide sequence ID" value="NZ_BONZ01000025.1"/>
</dbReference>
<keyword evidence="4 8" id="KW-0812">Transmembrane</keyword>
<feature type="transmembrane region" description="Helical" evidence="8">
    <location>
        <begin position="61"/>
        <end position="79"/>
    </location>
</feature>
<dbReference type="Proteomes" id="UP000642748">
    <property type="component" value="Unassembled WGS sequence"/>
</dbReference>
<comment type="caution">
    <text evidence="10">The sequence shown here is derived from an EMBL/GenBank/DDBJ whole genome shotgun (WGS) entry which is preliminary data.</text>
</comment>
<evidence type="ECO:0000313" key="11">
    <source>
        <dbReference type="Proteomes" id="UP000642748"/>
    </source>
</evidence>
<organism evidence="10 11">
    <name type="scientific">Rugosimonospora africana</name>
    <dbReference type="NCBI Taxonomy" id="556532"/>
    <lineage>
        <taxon>Bacteria</taxon>
        <taxon>Bacillati</taxon>
        <taxon>Actinomycetota</taxon>
        <taxon>Actinomycetes</taxon>
        <taxon>Micromonosporales</taxon>
        <taxon>Micromonosporaceae</taxon>
        <taxon>Rugosimonospora</taxon>
    </lineage>
</organism>
<dbReference type="GO" id="GO:0005886">
    <property type="term" value="C:plasma membrane"/>
    <property type="evidence" value="ECO:0007669"/>
    <property type="project" value="UniProtKB-SubCell"/>
</dbReference>
<feature type="transmembrane region" description="Helical" evidence="8">
    <location>
        <begin position="267"/>
        <end position="289"/>
    </location>
</feature>
<keyword evidence="3 7" id="KW-0813">Transport</keyword>
<evidence type="ECO:0000256" key="2">
    <source>
        <dbReference type="ARBA" id="ARBA00010992"/>
    </source>
</evidence>
<name>A0A8J3QRP8_9ACTN</name>
<dbReference type="InterPro" id="IPR020846">
    <property type="entry name" value="MFS_dom"/>
</dbReference>
<dbReference type="PANTHER" id="PTHR48020">
    <property type="entry name" value="PROTON MYO-INOSITOL COTRANSPORTER"/>
    <property type="match status" value="1"/>
</dbReference>
<comment type="subcellular location">
    <subcellularLocation>
        <location evidence="1">Cell membrane</location>
        <topology evidence="1">Multi-pass membrane protein</topology>
    </subcellularLocation>
</comment>
<comment type="similarity">
    <text evidence="2 7">Belongs to the major facilitator superfamily. Sugar transporter (TC 2.A.1.1) family.</text>
</comment>
<evidence type="ECO:0000256" key="3">
    <source>
        <dbReference type="ARBA" id="ARBA00022448"/>
    </source>
</evidence>
<keyword evidence="5 8" id="KW-1133">Transmembrane helix</keyword>
<feature type="transmembrane region" description="Helical" evidence="8">
    <location>
        <begin position="407"/>
        <end position="427"/>
    </location>
</feature>
<feature type="transmembrane region" description="Helical" evidence="8">
    <location>
        <begin position="185"/>
        <end position="202"/>
    </location>
</feature>
<proteinExistence type="inferred from homology"/>
<feature type="transmembrane region" description="Helical" evidence="8">
    <location>
        <begin position="24"/>
        <end position="41"/>
    </location>
</feature>